<dbReference type="AlphaFoldDB" id="A0A919P3I4"/>
<feature type="compositionally biased region" description="Low complexity" evidence="1">
    <location>
        <begin position="71"/>
        <end position="82"/>
    </location>
</feature>
<feature type="compositionally biased region" description="Low complexity" evidence="1">
    <location>
        <begin position="53"/>
        <end position="62"/>
    </location>
</feature>
<dbReference type="SUPFAM" id="SSF55797">
    <property type="entry name" value="PR-1-like"/>
    <property type="match status" value="1"/>
</dbReference>
<dbReference type="Gene3D" id="3.40.33.10">
    <property type="entry name" value="CAP"/>
    <property type="match status" value="1"/>
</dbReference>
<name>A0A919P3I4_9CELL</name>
<keyword evidence="2" id="KW-0472">Membrane</keyword>
<dbReference type="PANTHER" id="PTHR31157">
    <property type="entry name" value="SCP DOMAIN-CONTAINING PROTEIN"/>
    <property type="match status" value="1"/>
</dbReference>
<feature type="domain" description="SCP" evidence="3">
    <location>
        <begin position="106"/>
        <end position="206"/>
    </location>
</feature>
<reference evidence="4" key="1">
    <citation type="submission" date="2021-01" db="EMBL/GenBank/DDBJ databases">
        <title>Whole genome shotgun sequence of Cellulomonas chitinilytica NBRC 110799.</title>
        <authorList>
            <person name="Komaki H."/>
            <person name="Tamura T."/>
        </authorList>
    </citation>
    <scope>NUCLEOTIDE SEQUENCE</scope>
    <source>
        <strain evidence="4">NBRC 110799</strain>
    </source>
</reference>
<feature type="region of interest" description="Disordered" evidence="1">
    <location>
        <begin position="42"/>
        <end position="82"/>
    </location>
</feature>
<evidence type="ECO:0000313" key="4">
    <source>
        <dbReference type="EMBL" id="GIG22662.1"/>
    </source>
</evidence>
<dbReference type="Proteomes" id="UP000632740">
    <property type="component" value="Unassembled WGS sequence"/>
</dbReference>
<dbReference type="Pfam" id="PF00188">
    <property type="entry name" value="CAP"/>
    <property type="match status" value="1"/>
</dbReference>
<sequence>MTRGSGAGGAEGSARVGWVLVVVGMLLAGVAVALVVRDRDAPGTDASTTIQMPPATRDATPTAAPPPATPAPTAAEPAGPVVADPDAPWSADVDPGAYAEGLFVGTNDARAAQGLAALAWSDCAATQAVARAQALVGHDLEHAPLDPVFAACPSSEVAENLSRGAGTARRVVDLWLGSPGHRANLLATDLDELGVGCARDDDVLVCSQVFLGHA</sequence>
<dbReference type="EMBL" id="BONK01000012">
    <property type="protein sequence ID" value="GIG22662.1"/>
    <property type="molecule type" value="Genomic_DNA"/>
</dbReference>
<protein>
    <recommendedName>
        <fullName evidence="3">SCP domain-containing protein</fullName>
    </recommendedName>
</protein>
<comment type="caution">
    <text evidence="4">The sequence shown here is derived from an EMBL/GenBank/DDBJ whole genome shotgun (WGS) entry which is preliminary data.</text>
</comment>
<accession>A0A919P3I4</accession>
<keyword evidence="2" id="KW-0812">Transmembrane</keyword>
<evidence type="ECO:0000259" key="3">
    <source>
        <dbReference type="Pfam" id="PF00188"/>
    </source>
</evidence>
<keyword evidence="2" id="KW-1133">Transmembrane helix</keyword>
<proteinExistence type="predicted"/>
<feature type="transmembrane region" description="Helical" evidence="2">
    <location>
        <begin position="16"/>
        <end position="36"/>
    </location>
</feature>
<evidence type="ECO:0000313" key="5">
    <source>
        <dbReference type="Proteomes" id="UP000632740"/>
    </source>
</evidence>
<gene>
    <name evidence="4" type="ORF">Cch01nite_33860</name>
</gene>
<dbReference type="InterPro" id="IPR035940">
    <property type="entry name" value="CAP_sf"/>
</dbReference>
<organism evidence="4 5">
    <name type="scientific">Cellulomonas chitinilytica</name>
    <dbReference type="NCBI Taxonomy" id="398759"/>
    <lineage>
        <taxon>Bacteria</taxon>
        <taxon>Bacillati</taxon>
        <taxon>Actinomycetota</taxon>
        <taxon>Actinomycetes</taxon>
        <taxon>Micrococcales</taxon>
        <taxon>Cellulomonadaceae</taxon>
        <taxon>Cellulomonas</taxon>
    </lineage>
</organism>
<dbReference type="PANTHER" id="PTHR31157:SF1">
    <property type="entry name" value="SCP DOMAIN-CONTAINING PROTEIN"/>
    <property type="match status" value="1"/>
</dbReference>
<evidence type="ECO:0000256" key="1">
    <source>
        <dbReference type="SAM" id="MobiDB-lite"/>
    </source>
</evidence>
<keyword evidence="5" id="KW-1185">Reference proteome</keyword>
<dbReference type="InterPro" id="IPR014044">
    <property type="entry name" value="CAP_dom"/>
</dbReference>
<evidence type="ECO:0000256" key="2">
    <source>
        <dbReference type="SAM" id="Phobius"/>
    </source>
</evidence>
<dbReference type="CDD" id="cd05379">
    <property type="entry name" value="CAP_bacterial"/>
    <property type="match status" value="1"/>
</dbReference>
<dbReference type="RefSeq" id="WP_203757630.1">
    <property type="nucleotide sequence ID" value="NZ_BONK01000012.1"/>
</dbReference>